<dbReference type="EMBL" id="JAACLJ010000002">
    <property type="protein sequence ID" value="KAF4591786.1"/>
    <property type="molecule type" value="Genomic_DNA"/>
</dbReference>
<feature type="compositionally biased region" description="Pro residues" evidence="1">
    <location>
        <begin position="69"/>
        <end position="80"/>
    </location>
</feature>
<feature type="compositionally biased region" description="Polar residues" evidence="1">
    <location>
        <begin position="39"/>
        <end position="55"/>
    </location>
</feature>
<dbReference type="OrthoDB" id="3870679at2759"/>
<feature type="region of interest" description="Disordered" evidence="1">
    <location>
        <begin position="260"/>
        <end position="311"/>
    </location>
</feature>
<feature type="region of interest" description="Disordered" evidence="1">
    <location>
        <begin position="445"/>
        <end position="478"/>
    </location>
</feature>
<accession>A0A8H4QA23</accession>
<keyword evidence="3" id="KW-1185">Reference proteome</keyword>
<gene>
    <name evidence="2" type="ORF">GQ602_002085</name>
</gene>
<evidence type="ECO:0000256" key="1">
    <source>
        <dbReference type="SAM" id="MobiDB-lite"/>
    </source>
</evidence>
<dbReference type="Proteomes" id="UP000562929">
    <property type="component" value="Unassembled WGS sequence"/>
</dbReference>
<reference evidence="2 3" key="1">
    <citation type="journal article" date="2020" name="G3 (Bethesda)">
        <title>Genetic Underpinnings of Host Manipulation by Ophiocordyceps as Revealed by Comparative Transcriptomics.</title>
        <authorList>
            <person name="Will I."/>
            <person name="Das B."/>
            <person name="Trinh T."/>
            <person name="Brachmann A."/>
            <person name="Ohm R.A."/>
            <person name="de Bekker C."/>
        </authorList>
    </citation>
    <scope>NUCLEOTIDE SEQUENCE [LARGE SCALE GENOMIC DNA]</scope>
    <source>
        <strain evidence="2 3">EC05</strain>
    </source>
</reference>
<evidence type="ECO:0000313" key="3">
    <source>
        <dbReference type="Proteomes" id="UP000562929"/>
    </source>
</evidence>
<dbReference type="AlphaFoldDB" id="A0A8H4QA23"/>
<feature type="region of interest" description="Disordered" evidence="1">
    <location>
        <begin position="536"/>
        <end position="559"/>
    </location>
</feature>
<protein>
    <submittedName>
        <fullName evidence="2">Uncharacterized protein</fullName>
    </submittedName>
</protein>
<name>A0A8H4QA23_9HYPO</name>
<comment type="caution">
    <text evidence="2">The sequence shown here is derived from an EMBL/GenBank/DDBJ whole genome shotgun (WGS) entry which is preliminary data.</text>
</comment>
<evidence type="ECO:0000313" key="2">
    <source>
        <dbReference type="EMBL" id="KAF4591786.1"/>
    </source>
</evidence>
<organism evidence="2 3">
    <name type="scientific">Ophiocordyceps camponoti-floridani</name>
    <dbReference type="NCBI Taxonomy" id="2030778"/>
    <lineage>
        <taxon>Eukaryota</taxon>
        <taxon>Fungi</taxon>
        <taxon>Dikarya</taxon>
        <taxon>Ascomycota</taxon>
        <taxon>Pezizomycotina</taxon>
        <taxon>Sordariomycetes</taxon>
        <taxon>Hypocreomycetidae</taxon>
        <taxon>Hypocreales</taxon>
        <taxon>Ophiocordycipitaceae</taxon>
        <taxon>Ophiocordyceps</taxon>
    </lineage>
</organism>
<sequence>MTVAAFHSPGTLQPHPTLRRHKHLPRPRNDRKLDDIRPVSTTRPAIDSTESQSPSPHALKHEPRRIGPGPDPPPTPPNPPGNSFDSASALPLGPSAQGTSSTMMHVGRRSLATPPDQRSLPTPDVTPPGPATPERSLERCLQRPEDGTNADSLPTRSMFLPEMNMPSPTLIHFEQNESQDLLNFGRHDDIFKKYPSRNTPFSVASFETAAEVSEAMAVHMYPHQNSSLLVVDHLVKSLETADPTSVEAEQVLAVPEIRTTCANGGPVTPPRQTSDEADSPLRNPRTPPTPPKQPPAIKLIPATPSGYTPADERLAKQGNYFEATGEALPCRRPSLVKRALGRRRNTMDCPPAGAPKPTGLLARTLSSSRNAQKPLLPAATTAHEPDAVPVSAHEGATPPEADKLHPFWHPHPVGSKIDGGGHGSKANDWPKRTLSARMKRTFAILPPPEDDFHSAPTTRSPERRTIRRSPSGSLRVMRRQSSDHSLIRRESWQGQPCPAPASSLRIPWWSRRRGKQRHQRASRLARMSTLPRTLQERRRAKRAQELRKMISGPRDVRDGVREVIESKGAREQRPSQVEALDVV</sequence>
<feature type="compositionally biased region" description="Basic and acidic residues" evidence="1">
    <location>
        <begin position="27"/>
        <end position="37"/>
    </location>
</feature>
<proteinExistence type="predicted"/>
<feature type="compositionally biased region" description="Basic residues" evidence="1">
    <location>
        <begin position="17"/>
        <end position="26"/>
    </location>
</feature>
<feature type="region of interest" description="Disordered" evidence="1">
    <location>
        <begin position="1"/>
        <end position="154"/>
    </location>
</feature>
<feature type="compositionally biased region" description="Basic and acidic residues" evidence="1">
    <location>
        <begin position="135"/>
        <end position="146"/>
    </location>
</feature>
<feature type="compositionally biased region" description="Pro residues" evidence="1">
    <location>
        <begin position="285"/>
        <end position="294"/>
    </location>
</feature>